<dbReference type="EMBL" id="SKBQ01000008">
    <property type="protein sequence ID" value="TPX07521.1"/>
    <property type="molecule type" value="Genomic_DNA"/>
</dbReference>
<evidence type="ECO:0000256" key="15">
    <source>
        <dbReference type="PROSITE-ProRule" id="PRU01356"/>
    </source>
</evidence>
<reference evidence="20 21" key="1">
    <citation type="submission" date="2019-06" db="EMBL/GenBank/DDBJ databases">
        <title>Draft genome sequence of the filamentous fungus Phialemoniopsis curvata isolated from diesel fuel.</title>
        <authorList>
            <person name="Varaljay V.A."/>
            <person name="Lyon W.J."/>
            <person name="Crouch A.L."/>
            <person name="Drake C.E."/>
            <person name="Hollomon J.M."/>
            <person name="Nadeau L.J."/>
            <person name="Nunn H.S."/>
            <person name="Stevenson B.S."/>
            <person name="Bojanowski C.L."/>
            <person name="Crookes-Goodson W.J."/>
        </authorList>
    </citation>
    <scope>NUCLEOTIDE SEQUENCE [LARGE SCALE GENOMIC DNA]</scope>
    <source>
        <strain evidence="20 21">D216</strain>
    </source>
</reference>
<feature type="binding site" description="axial binding residue" evidence="15">
    <location>
        <position position="47"/>
    </location>
    <ligand>
        <name>heme</name>
        <dbReference type="ChEBI" id="CHEBI:30413"/>
    </ligand>
    <ligandPart>
        <name>Fe</name>
        <dbReference type="ChEBI" id="CHEBI:18248"/>
    </ligandPart>
</feature>
<evidence type="ECO:0000256" key="4">
    <source>
        <dbReference type="ARBA" id="ARBA00022475"/>
    </source>
</evidence>
<name>A0A507ARK5_9PEZI</name>
<evidence type="ECO:0000256" key="2">
    <source>
        <dbReference type="ARBA" id="ARBA00004613"/>
    </source>
</evidence>
<dbReference type="EMBL" id="SKBQ01000008">
    <property type="protein sequence ID" value="TPX07406.1"/>
    <property type="molecule type" value="Genomic_DNA"/>
</dbReference>
<gene>
    <name evidence="19" type="ORF">E0L32_002009</name>
    <name evidence="20" type="ORF">E0L32_002124</name>
</gene>
<dbReference type="InParanoid" id="A0A507ARK5"/>
<dbReference type="SMART" id="SM00747">
    <property type="entry name" value="CFEM"/>
    <property type="match status" value="1"/>
</dbReference>
<keyword evidence="12 15" id="KW-1015">Disulfide bond</keyword>
<evidence type="ECO:0000256" key="3">
    <source>
        <dbReference type="ARBA" id="ARBA00010031"/>
    </source>
</evidence>
<dbReference type="Pfam" id="PF05730">
    <property type="entry name" value="CFEM"/>
    <property type="match status" value="1"/>
</dbReference>
<dbReference type="PANTHER" id="PTHR37928">
    <property type="entry name" value="CFEM DOMAIN PROTEIN (AFU_ORTHOLOGUE AFUA_6G14090)"/>
    <property type="match status" value="1"/>
</dbReference>
<keyword evidence="5" id="KW-0964">Secreted</keyword>
<dbReference type="Proteomes" id="UP000319257">
    <property type="component" value="Unassembled WGS sequence"/>
</dbReference>
<feature type="domain" description="CFEM" evidence="18">
    <location>
        <begin position="1"/>
        <end position="116"/>
    </location>
</feature>
<dbReference type="PANTHER" id="PTHR37928:SF2">
    <property type="entry name" value="GPI ANCHORED CFEM DOMAIN PROTEIN (AFU_ORTHOLOGUE AFUA_6G10580)"/>
    <property type="match status" value="1"/>
</dbReference>
<evidence type="ECO:0000256" key="13">
    <source>
        <dbReference type="ARBA" id="ARBA00023180"/>
    </source>
</evidence>
<evidence type="ECO:0000313" key="20">
    <source>
        <dbReference type="EMBL" id="TPX07521.1"/>
    </source>
</evidence>
<keyword evidence="8 15" id="KW-0479">Metal-binding</keyword>
<comment type="subcellular location">
    <subcellularLocation>
        <location evidence="1">Cell membrane</location>
        <topology evidence="1">Lipid-anchor</topology>
        <topology evidence="1">GPI-anchor</topology>
    </subcellularLocation>
    <subcellularLocation>
        <location evidence="2">Secreted</location>
    </subcellularLocation>
</comment>
<evidence type="ECO:0000313" key="21">
    <source>
        <dbReference type="Proteomes" id="UP000319257"/>
    </source>
</evidence>
<organism evidence="20 21">
    <name type="scientific">Thyridium curvatum</name>
    <dbReference type="NCBI Taxonomy" id="1093900"/>
    <lineage>
        <taxon>Eukaryota</taxon>
        <taxon>Fungi</taxon>
        <taxon>Dikarya</taxon>
        <taxon>Ascomycota</taxon>
        <taxon>Pezizomycotina</taxon>
        <taxon>Sordariomycetes</taxon>
        <taxon>Sordariomycetidae</taxon>
        <taxon>Thyridiales</taxon>
        <taxon>Thyridiaceae</taxon>
        <taxon>Thyridium</taxon>
    </lineage>
</organism>
<dbReference type="OrthoDB" id="3767534at2759"/>
<sequence>MYLKHAIAAAALVLTASAQNYLTDLPSCSLLCLHDGILKATNCEVLDYACHCTDENYPKIQAASIDCLKETCGSEEALNVVVPATKAVCAVARAAASASAAISRANATATKSTAGGSATAPPASITGDGKGSKTPTVSGTPGPTTSAAVVSGNGAVAKSASLGLASLLFLAAFIV</sequence>
<evidence type="ECO:0000259" key="18">
    <source>
        <dbReference type="PROSITE" id="PS52012"/>
    </source>
</evidence>
<protein>
    <recommendedName>
        <fullName evidence="18">CFEM domain-containing protein</fullName>
    </recommendedName>
</protein>
<comment type="similarity">
    <text evidence="3">Belongs to the RBT5 family.</text>
</comment>
<feature type="disulfide bond" evidence="15">
    <location>
        <begin position="43"/>
        <end position="50"/>
    </location>
</feature>
<comment type="caution">
    <text evidence="20">The sequence shown here is derived from an EMBL/GenBank/DDBJ whole genome shotgun (WGS) entry which is preliminary data.</text>
</comment>
<keyword evidence="7" id="KW-0336">GPI-anchor</keyword>
<evidence type="ECO:0000256" key="1">
    <source>
        <dbReference type="ARBA" id="ARBA00004609"/>
    </source>
</evidence>
<dbReference type="GO" id="GO:0005886">
    <property type="term" value="C:plasma membrane"/>
    <property type="evidence" value="ECO:0007669"/>
    <property type="project" value="UniProtKB-SubCell"/>
</dbReference>
<evidence type="ECO:0000256" key="11">
    <source>
        <dbReference type="ARBA" id="ARBA00023136"/>
    </source>
</evidence>
<evidence type="ECO:0000256" key="8">
    <source>
        <dbReference type="ARBA" id="ARBA00022723"/>
    </source>
</evidence>
<dbReference type="RefSeq" id="XP_030989117.1">
    <property type="nucleotide sequence ID" value="XM_031136152.1"/>
</dbReference>
<accession>A0A507ARK5</accession>
<evidence type="ECO:0000256" key="7">
    <source>
        <dbReference type="ARBA" id="ARBA00022622"/>
    </source>
</evidence>
<keyword evidence="14" id="KW-0449">Lipoprotein</keyword>
<feature type="region of interest" description="Disordered" evidence="16">
    <location>
        <begin position="112"/>
        <end position="144"/>
    </location>
</feature>
<feature type="chain" id="PRO_5033463761" description="CFEM domain-containing protein" evidence="17">
    <location>
        <begin position="19"/>
        <end position="175"/>
    </location>
</feature>
<evidence type="ECO:0000256" key="12">
    <source>
        <dbReference type="ARBA" id="ARBA00023157"/>
    </source>
</evidence>
<feature type="compositionally biased region" description="Low complexity" evidence="16">
    <location>
        <begin position="132"/>
        <end position="144"/>
    </location>
</feature>
<keyword evidence="4" id="KW-1003">Cell membrane</keyword>
<evidence type="ECO:0000256" key="14">
    <source>
        <dbReference type="ARBA" id="ARBA00023288"/>
    </source>
</evidence>
<dbReference type="PROSITE" id="PS52012">
    <property type="entry name" value="CFEM"/>
    <property type="match status" value="1"/>
</dbReference>
<dbReference type="GO" id="GO:0046872">
    <property type="term" value="F:metal ion binding"/>
    <property type="evidence" value="ECO:0007669"/>
    <property type="project" value="UniProtKB-UniRule"/>
</dbReference>
<dbReference type="AlphaFoldDB" id="A0A507ARK5"/>
<keyword evidence="6 15" id="KW-0349">Heme</keyword>
<proteinExistence type="inferred from homology"/>
<keyword evidence="21" id="KW-1185">Reference proteome</keyword>
<evidence type="ECO:0000256" key="5">
    <source>
        <dbReference type="ARBA" id="ARBA00022525"/>
    </source>
</evidence>
<keyword evidence="10 15" id="KW-0408">Iron</keyword>
<dbReference type="GeneID" id="41969456"/>
<feature type="signal peptide" evidence="17">
    <location>
        <begin position="1"/>
        <end position="18"/>
    </location>
</feature>
<comment type="caution">
    <text evidence="15">Lacks conserved residue(s) required for the propagation of feature annotation.</text>
</comment>
<evidence type="ECO:0000256" key="17">
    <source>
        <dbReference type="SAM" id="SignalP"/>
    </source>
</evidence>
<dbReference type="InterPro" id="IPR051735">
    <property type="entry name" value="CFEM_domain"/>
</dbReference>
<evidence type="ECO:0000256" key="9">
    <source>
        <dbReference type="ARBA" id="ARBA00022729"/>
    </source>
</evidence>
<dbReference type="InterPro" id="IPR008427">
    <property type="entry name" value="Extracellular_membr_CFEM_dom"/>
</dbReference>
<keyword evidence="9 17" id="KW-0732">Signal</keyword>
<evidence type="ECO:0000256" key="10">
    <source>
        <dbReference type="ARBA" id="ARBA00023004"/>
    </source>
</evidence>
<evidence type="ECO:0000313" key="19">
    <source>
        <dbReference type="EMBL" id="TPX07406.1"/>
    </source>
</evidence>
<dbReference type="GO" id="GO:0005576">
    <property type="term" value="C:extracellular region"/>
    <property type="evidence" value="ECO:0007669"/>
    <property type="project" value="UniProtKB-SubCell"/>
</dbReference>
<evidence type="ECO:0000256" key="16">
    <source>
        <dbReference type="SAM" id="MobiDB-lite"/>
    </source>
</evidence>
<evidence type="ECO:0000256" key="6">
    <source>
        <dbReference type="ARBA" id="ARBA00022617"/>
    </source>
</evidence>
<keyword evidence="11" id="KW-0472">Membrane</keyword>
<keyword evidence="13" id="KW-0325">Glycoprotein</keyword>
<dbReference type="GO" id="GO:0098552">
    <property type="term" value="C:side of membrane"/>
    <property type="evidence" value="ECO:0007669"/>
    <property type="project" value="UniProtKB-KW"/>
</dbReference>